<dbReference type="Proteomes" id="UP000821845">
    <property type="component" value="Chromosome 1"/>
</dbReference>
<proteinExistence type="predicted"/>
<evidence type="ECO:0000313" key="2">
    <source>
        <dbReference type="Proteomes" id="UP000821845"/>
    </source>
</evidence>
<name>A0ACB7TM15_HYAAI</name>
<sequence length="455" mass="51499">MGDHNMKPGPSSSRHSGLQTTTETPQQFRDSGNNSATGSSGATPKLATGRRMHGPQVSLDALQERAAHLHRDMRATLEAVKKGQLEDVGEIKSMLQNFDLAGQVLDEDLEEYEQELKYLKRENKSLYKAVLREREKQGRRRNANSSDVPSGDPESRDGRLRSWDCDNVKKRLFASSDFGSPAPDETYEEATHFRELRSLLASLLDASPTRAPSGNDSDNTDFIGLPCATFYKAKSHHATKETADRLLEKIASGNVSDIGEIDDEDDIPQEDVPRENRDMPSSSKGEDGDDRSPLKEIHLEDNVPKNFQWKKKVYVPPSDTDFSGHNECPPEADVTCTPYMYFSRYVPESTFKVIAENTNQHSVKTTLHNMNTTANELRKQFGMHILMGVIHLPRVRLYWNPVMKVSLIRETMTEKCFFKLRNNLHIVAEDSGFDSENRLWKVGPFLELVRKRCLD</sequence>
<accession>A0ACB7TM15</accession>
<organism evidence="1 2">
    <name type="scientific">Hyalomma asiaticum</name>
    <name type="common">Tick</name>
    <dbReference type="NCBI Taxonomy" id="266040"/>
    <lineage>
        <taxon>Eukaryota</taxon>
        <taxon>Metazoa</taxon>
        <taxon>Ecdysozoa</taxon>
        <taxon>Arthropoda</taxon>
        <taxon>Chelicerata</taxon>
        <taxon>Arachnida</taxon>
        <taxon>Acari</taxon>
        <taxon>Parasitiformes</taxon>
        <taxon>Ixodida</taxon>
        <taxon>Ixodoidea</taxon>
        <taxon>Ixodidae</taxon>
        <taxon>Hyalomminae</taxon>
        <taxon>Hyalomma</taxon>
    </lineage>
</organism>
<dbReference type="EMBL" id="CM023481">
    <property type="protein sequence ID" value="KAH6948602.1"/>
    <property type="molecule type" value="Genomic_DNA"/>
</dbReference>
<keyword evidence="2" id="KW-1185">Reference proteome</keyword>
<gene>
    <name evidence="1" type="ORF">HPB50_025223</name>
</gene>
<evidence type="ECO:0000313" key="1">
    <source>
        <dbReference type="EMBL" id="KAH6948602.1"/>
    </source>
</evidence>
<reference evidence="1" key="1">
    <citation type="submission" date="2020-05" db="EMBL/GenBank/DDBJ databases">
        <title>Large-scale comparative analyses of tick genomes elucidate their genetic diversity and vector capacities.</title>
        <authorList>
            <person name="Jia N."/>
            <person name="Wang J."/>
            <person name="Shi W."/>
            <person name="Du L."/>
            <person name="Sun Y."/>
            <person name="Zhan W."/>
            <person name="Jiang J."/>
            <person name="Wang Q."/>
            <person name="Zhang B."/>
            <person name="Ji P."/>
            <person name="Sakyi L.B."/>
            <person name="Cui X."/>
            <person name="Yuan T."/>
            <person name="Jiang B."/>
            <person name="Yang W."/>
            <person name="Lam T.T.-Y."/>
            <person name="Chang Q."/>
            <person name="Ding S."/>
            <person name="Wang X."/>
            <person name="Zhu J."/>
            <person name="Ruan X."/>
            <person name="Zhao L."/>
            <person name="Wei J."/>
            <person name="Que T."/>
            <person name="Du C."/>
            <person name="Cheng J."/>
            <person name="Dai P."/>
            <person name="Han X."/>
            <person name="Huang E."/>
            <person name="Gao Y."/>
            <person name="Liu J."/>
            <person name="Shao H."/>
            <person name="Ye R."/>
            <person name="Li L."/>
            <person name="Wei W."/>
            <person name="Wang X."/>
            <person name="Wang C."/>
            <person name="Yang T."/>
            <person name="Huo Q."/>
            <person name="Li W."/>
            <person name="Guo W."/>
            <person name="Chen H."/>
            <person name="Zhou L."/>
            <person name="Ni X."/>
            <person name="Tian J."/>
            <person name="Zhou Y."/>
            <person name="Sheng Y."/>
            <person name="Liu T."/>
            <person name="Pan Y."/>
            <person name="Xia L."/>
            <person name="Li J."/>
            <person name="Zhao F."/>
            <person name="Cao W."/>
        </authorList>
    </citation>
    <scope>NUCLEOTIDE SEQUENCE</scope>
    <source>
        <strain evidence="1">Hyas-2018</strain>
    </source>
</reference>
<protein>
    <submittedName>
        <fullName evidence="1">Uncharacterized protein</fullName>
    </submittedName>
</protein>
<comment type="caution">
    <text evidence="1">The sequence shown here is derived from an EMBL/GenBank/DDBJ whole genome shotgun (WGS) entry which is preliminary data.</text>
</comment>